<keyword evidence="2" id="KW-0067">ATP-binding</keyword>
<dbReference type="Gene3D" id="3.40.50.300">
    <property type="entry name" value="P-loop containing nucleotide triphosphate hydrolases"/>
    <property type="match status" value="1"/>
</dbReference>
<evidence type="ECO:0000256" key="1">
    <source>
        <dbReference type="ARBA" id="ARBA00022741"/>
    </source>
</evidence>
<accession>A0AA97ASB2</accession>
<dbReference type="RefSeq" id="WP_316428081.1">
    <property type="nucleotide sequence ID" value="NZ_CP130144.1"/>
</dbReference>
<protein>
    <submittedName>
        <fullName evidence="4">MoxR family ATPase</fullName>
    </submittedName>
</protein>
<dbReference type="SMART" id="SM00382">
    <property type="entry name" value="AAA"/>
    <property type="match status" value="1"/>
</dbReference>
<dbReference type="InterPro" id="IPR003593">
    <property type="entry name" value="AAA+_ATPase"/>
</dbReference>
<keyword evidence="1" id="KW-0547">Nucleotide-binding</keyword>
<dbReference type="CDD" id="cd00009">
    <property type="entry name" value="AAA"/>
    <property type="match status" value="1"/>
</dbReference>
<dbReference type="SUPFAM" id="SSF52540">
    <property type="entry name" value="P-loop containing nucleoside triphosphate hydrolases"/>
    <property type="match status" value="1"/>
</dbReference>
<dbReference type="InterPro" id="IPR011704">
    <property type="entry name" value="ATPase_dyneun-rel_AAA"/>
</dbReference>
<dbReference type="PANTHER" id="PTHR23077">
    <property type="entry name" value="AAA-FAMILY ATPASE"/>
    <property type="match status" value="1"/>
</dbReference>
<proteinExistence type="predicted"/>
<reference evidence="4" key="2">
    <citation type="submission" date="2023-07" db="EMBL/GenBank/DDBJ databases">
        <authorList>
            <person name="Bai X.-H."/>
            <person name="Wang H.-H."/>
            <person name="Wang J."/>
            <person name="Ma M.-Y."/>
            <person name="Hu H.-H."/>
            <person name="Song Z.-L."/>
            <person name="Ma H.-G."/>
            <person name="Fan Y."/>
            <person name="Du C.-Y."/>
            <person name="Xu J.-C."/>
        </authorList>
    </citation>
    <scope>NUCLEOTIDE SEQUENCE</scope>
    <source>
        <strain evidence="4">CZ1</strain>
    </source>
</reference>
<name>A0AA97ASB2_LEPBY</name>
<evidence type="ECO:0000256" key="2">
    <source>
        <dbReference type="ARBA" id="ARBA00022840"/>
    </source>
</evidence>
<feature type="domain" description="AAA+ ATPase" evidence="3">
    <location>
        <begin position="86"/>
        <end position="268"/>
    </location>
</feature>
<dbReference type="InterPro" id="IPR050168">
    <property type="entry name" value="AAA_ATPase_domain"/>
</dbReference>
<evidence type="ECO:0000259" key="3">
    <source>
        <dbReference type="SMART" id="SM00382"/>
    </source>
</evidence>
<dbReference type="EMBL" id="CP130144">
    <property type="protein sequence ID" value="WNZ47379.1"/>
    <property type="molecule type" value="Genomic_DNA"/>
</dbReference>
<dbReference type="AlphaFoldDB" id="A0AA97ASB2"/>
<dbReference type="GO" id="GO:0005524">
    <property type="term" value="F:ATP binding"/>
    <property type="evidence" value="ECO:0007669"/>
    <property type="project" value="UniProtKB-KW"/>
</dbReference>
<dbReference type="GO" id="GO:0016887">
    <property type="term" value="F:ATP hydrolysis activity"/>
    <property type="evidence" value="ECO:0007669"/>
    <property type="project" value="InterPro"/>
</dbReference>
<dbReference type="InterPro" id="IPR027417">
    <property type="entry name" value="P-loop_NTPase"/>
</dbReference>
<gene>
    <name evidence="4" type="ORF">Q2T42_05975</name>
</gene>
<evidence type="ECO:0000313" key="4">
    <source>
        <dbReference type="EMBL" id="WNZ47379.1"/>
    </source>
</evidence>
<reference evidence="4" key="1">
    <citation type="journal article" date="2023" name="Plants (Basel)">
        <title>Genomic Analysis of Leptolyngbya boryana CZ1 Reveals Efficient Carbon Fixation Modules.</title>
        <authorList>
            <person name="Bai X."/>
            <person name="Wang H."/>
            <person name="Cheng W."/>
            <person name="Wang J."/>
            <person name="Ma M."/>
            <person name="Hu H."/>
            <person name="Song Z."/>
            <person name="Ma H."/>
            <person name="Fan Y."/>
            <person name="Du C."/>
            <person name="Xu J."/>
        </authorList>
    </citation>
    <scope>NUCLEOTIDE SEQUENCE</scope>
    <source>
        <strain evidence="4">CZ1</strain>
    </source>
</reference>
<dbReference type="PANTHER" id="PTHR23077:SF171">
    <property type="entry name" value="NUCLEAR VALOSIN-CONTAINING PROTEIN-LIKE"/>
    <property type="match status" value="1"/>
</dbReference>
<dbReference type="Pfam" id="PF07728">
    <property type="entry name" value="AAA_5"/>
    <property type="match status" value="1"/>
</dbReference>
<sequence length="352" mass="40033">MTDLLWKLFLGNGRSSALTEMPEAPGWRTFMSAEDFKQERDASDHRWREIQSLAEKDIRGKERGESFRLEDSYTDVLNMVNAALHLRRPILVTGKPGSGKTSLAYAVAHELKLGVVLTWPINARSTLQDALYRYDAVARLQDAQLKRERPMGDYIRLGPVGTAFLPSHLPRVLLIDEIDKCDINLPNDLLNLFEEGLYEIPELVRCKDEYASVDVRTADPDVFATIRGGRVACREFPFVIMTSNGERDFPPAFLRRCLRLKMPDPSQNQAALERIVEAHLRQGKDAERWARLQGEVTELVKSFVARSESETADIATDQLLNVIYLLTREVKPDHDERENLKGLLLKGLSEED</sequence>
<organism evidence="4">
    <name type="scientific">Leptolyngbya boryana CZ1</name>
    <dbReference type="NCBI Taxonomy" id="3060204"/>
    <lineage>
        <taxon>Bacteria</taxon>
        <taxon>Bacillati</taxon>
        <taxon>Cyanobacteriota</taxon>
        <taxon>Cyanophyceae</taxon>
        <taxon>Leptolyngbyales</taxon>
        <taxon>Leptolyngbyaceae</taxon>
        <taxon>Leptolyngbya group</taxon>
        <taxon>Leptolyngbya</taxon>
    </lineage>
</organism>